<evidence type="ECO:0000313" key="2">
    <source>
        <dbReference type="EMBL" id="GBF88103.1"/>
    </source>
</evidence>
<dbReference type="STRING" id="307507.A0A2V0NRB7"/>
<proteinExistence type="predicted"/>
<keyword evidence="3" id="KW-1185">Reference proteome</keyword>
<dbReference type="InParanoid" id="A0A2V0NRB7"/>
<dbReference type="Proteomes" id="UP000247498">
    <property type="component" value="Unassembled WGS sequence"/>
</dbReference>
<name>A0A2V0NRB7_9CHLO</name>
<reference evidence="2 3" key="1">
    <citation type="journal article" date="2018" name="Sci. Rep.">
        <title>Raphidocelis subcapitata (=Pseudokirchneriella subcapitata) provides an insight into genome evolution and environmental adaptations in the Sphaeropleales.</title>
        <authorList>
            <person name="Suzuki S."/>
            <person name="Yamaguchi H."/>
            <person name="Nakajima N."/>
            <person name="Kawachi M."/>
        </authorList>
    </citation>
    <scope>NUCLEOTIDE SEQUENCE [LARGE SCALE GENOMIC DNA]</scope>
    <source>
        <strain evidence="2 3">NIES-35</strain>
    </source>
</reference>
<feature type="region of interest" description="Disordered" evidence="1">
    <location>
        <begin position="231"/>
        <end position="274"/>
    </location>
</feature>
<evidence type="ECO:0000313" key="3">
    <source>
        <dbReference type="Proteomes" id="UP000247498"/>
    </source>
</evidence>
<dbReference type="AlphaFoldDB" id="A0A2V0NRB7"/>
<evidence type="ECO:0000256" key="1">
    <source>
        <dbReference type="SAM" id="MobiDB-lite"/>
    </source>
</evidence>
<organism evidence="2 3">
    <name type="scientific">Raphidocelis subcapitata</name>
    <dbReference type="NCBI Taxonomy" id="307507"/>
    <lineage>
        <taxon>Eukaryota</taxon>
        <taxon>Viridiplantae</taxon>
        <taxon>Chlorophyta</taxon>
        <taxon>core chlorophytes</taxon>
        <taxon>Chlorophyceae</taxon>
        <taxon>CS clade</taxon>
        <taxon>Sphaeropleales</taxon>
        <taxon>Selenastraceae</taxon>
        <taxon>Raphidocelis</taxon>
    </lineage>
</organism>
<feature type="compositionally biased region" description="Low complexity" evidence="1">
    <location>
        <begin position="231"/>
        <end position="267"/>
    </location>
</feature>
<accession>A0A2V0NRB7</accession>
<evidence type="ECO:0008006" key="4">
    <source>
        <dbReference type="Google" id="ProtNLM"/>
    </source>
</evidence>
<dbReference type="OrthoDB" id="538677at2759"/>
<dbReference type="EMBL" id="BDRX01000003">
    <property type="protein sequence ID" value="GBF88103.1"/>
    <property type="molecule type" value="Genomic_DNA"/>
</dbReference>
<protein>
    <recommendedName>
        <fullName evidence="4">Mediator of RNA polymerase II transcription subunit 20</fullName>
    </recommendedName>
</protein>
<sequence length="274" mass="29462">MGGAKCLLLYRPDSGGAPATADAELLVAALQRVCGVPASRQPERQLEARCTQLSQAPARDLSVVAQPRQLSDLWAIILPNTVPERVFLCNLKATQVVEADSCIATGLLDRRLEYRTRSTFAISSRTWLLGDREGSDVAVRLLQIQAHGQAPLALALEVEYRPVSSCAAAAAVLADLAAALQGALGAGGRLDLQPAPWEEYAAWLPPQASPTHTAVLYACLVGAIIRERGQQAAAAARKPGQQQQQQQQQQPQQQQQQQQPQQQQQQQTRAAAVS</sequence>
<gene>
    <name evidence="2" type="ORF">Rsub_00815</name>
</gene>
<comment type="caution">
    <text evidence="2">The sequence shown here is derived from an EMBL/GenBank/DDBJ whole genome shotgun (WGS) entry which is preliminary data.</text>
</comment>